<dbReference type="EMBL" id="QUBQ01000001">
    <property type="protein sequence ID" value="REK76883.1"/>
    <property type="molecule type" value="Genomic_DNA"/>
</dbReference>
<feature type="domain" description="BIG2" evidence="2">
    <location>
        <begin position="696"/>
        <end position="776"/>
    </location>
</feature>
<evidence type="ECO:0000313" key="4">
    <source>
        <dbReference type="Proteomes" id="UP000261905"/>
    </source>
</evidence>
<dbReference type="SMART" id="SM00635">
    <property type="entry name" value="BID_2"/>
    <property type="match status" value="10"/>
</dbReference>
<dbReference type="InterPro" id="IPR003343">
    <property type="entry name" value="Big_2"/>
</dbReference>
<dbReference type="AlphaFoldDB" id="A0A371PLA0"/>
<feature type="chain" id="PRO_5017058987" description="BIG2 domain-containing protein" evidence="1">
    <location>
        <begin position="28"/>
        <end position="866"/>
    </location>
</feature>
<reference evidence="3 4" key="1">
    <citation type="submission" date="2018-08" db="EMBL/GenBank/DDBJ databases">
        <title>Paenibacillus sp. M4BSY-1, whole genome shotgun sequence.</title>
        <authorList>
            <person name="Tuo L."/>
        </authorList>
    </citation>
    <scope>NUCLEOTIDE SEQUENCE [LARGE SCALE GENOMIC DNA]</scope>
    <source>
        <strain evidence="3 4">M4BSY-1</strain>
    </source>
</reference>
<accession>A0A371PLA0</accession>
<evidence type="ECO:0000313" key="3">
    <source>
        <dbReference type="EMBL" id="REK76883.1"/>
    </source>
</evidence>
<dbReference type="RefSeq" id="WP_116044101.1">
    <property type="nucleotide sequence ID" value="NZ_QUBQ01000001.1"/>
</dbReference>
<dbReference type="SUPFAM" id="SSF49373">
    <property type="entry name" value="Invasin/intimin cell-adhesion fragments"/>
    <property type="match status" value="9"/>
</dbReference>
<feature type="domain" description="BIG2" evidence="2">
    <location>
        <begin position="198"/>
        <end position="278"/>
    </location>
</feature>
<comment type="caution">
    <text evidence="3">The sequence shown here is derived from an EMBL/GenBank/DDBJ whole genome shotgun (WGS) entry which is preliminary data.</text>
</comment>
<dbReference type="Gene3D" id="2.60.40.1080">
    <property type="match status" value="10"/>
</dbReference>
<feature type="domain" description="BIG2" evidence="2">
    <location>
        <begin position="115"/>
        <end position="195"/>
    </location>
</feature>
<organism evidence="3 4">
    <name type="scientific">Paenibacillus paeoniae</name>
    <dbReference type="NCBI Taxonomy" id="2292705"/>
    <lineage>
        <taxon>Bacteria</taxon>
        <taxon>Bacillati</taxon>
        <taxon>Bacillota</taxon>
        <taxon>Bacilli</taxon>
        <taxon>Bacillales</taxon>
        <taxon>Paenibacillaceae</taxon>
        <taxon>Paenibacillus</taxon>
    </lineage>
</organism>
<feature type="signal peptide" evidence="1">
    <location>
        <begin position="1"/>
        <end position="27"/>
    </location>
</feature>
<sequence>MSRRFHSIVAGLLILCLLIQGSTVTMAAEAEISRLVLNKNEVVLEVGEFASLTATAVHVTGSTSDVTIKTEWNSEKPDIATVYAGTITAKKEGTAVITANYQGKTVVVNVTVRKKVKALTADVNDFDLRVGKEQQIELTAIFEDGSSELVTKKAVWSVDHYSVANVVNGLVTGKKSGTAKVTAKYGNQSLTVKAAVEVARRIDMEYADLNLLVNDEKQMVLTATYPDGSTQNVSDKAEWESDNEKVADAIKGMIKAYRAGTAAITATYGTKTATIHVHVDASRKLEASKQELFLRVGKSEQLELTLTYMDGSTARITDKAKWTSSDDSVAYVVNGEVFAQKSGAAEITANYGNKSVTIHVDVEVPKRLDVDTDSFDLDLNKSRELKLYATFADGTQELITDKAQWSTDNTAVADVIKGKVTGYKSGMATVKASYGGKQASATVRVDIPNQIVLSKATVDIQVGESMTLIANANYSDKRVVDVSALAQWSSSNSDVVEVNKGALTGLKNGTSTITVTYGSRTATMVVSIGVIEKMTPSEKKLSLRKNDTSAITLTTTYKDGLVKNVTTLAEWNSSNPDVASVYRGQITANSSGTTTITALFGGESVTISVDVDVAVKLTADTYAITLEVNESKQIILTSTDNLGNKLDVTDTAEWTSSSKTIVEVNDGLINALAVGKTSVIAKYGGKSVTITIDVGTVQKLEANSEMLKMESGKTQSIKVTAMLPDGRTKDVTTQAEWSTGNSNVVTVSQGKITAIAAGKTKVTAKYNGKTVSISVDVDQLKYLDIYRSGKPVAQLTMKSDQTIQLEAVATYMDNSERMITTDGIWSSSKSTVAHVKHGVVTAQGKGSATLTIKFGSKSAKIRIVVD</sequence>
<protein>
    <recommendedName>
        <fullName evidence="2">BIG2 domain-containing protein</fullName>
    </recommendedName>
</protein>
<feature type="domain" description="BIG2" evidence="2">
    <location>
        <begin position="530"/>
        <end position="610"/>
    </location>
</feature>
<gene>
    <name evidence="3" type="ORF">DX130_07625</name>
</gene>
<feature type="domain" description="BIG2" evidence="2">
    <location>
        <begin position="611"/>
        <end position="693"/>
    </location>
</feature>
<proteinExistence type="predicted"/>
<dbReference type="InterPro" id="IPR008964">
    <property type="entry name" value="Invasin/intimin_cell_adhesion"/>
</dbReference>
<dbReference type="Proteomes" id="UP000261905">
    <property type="component" value="Unassembled WGS sequence"/>
</dbReference>
<feature type="domain" description="BIG2" evidence="2">
    <location>
        <begin position="281"/>
        <end position="361"/>
    </location>
</feature>
<name>A0A371PLA0_9BACL</name>
<feature type="domain" description="BIG2" evidence="2">
    <location>
        <begin position="786"/>
        <end position="864"/>
    </location>
</feature>
<feature type="domain" description="BIG2" evidence="2">
    <location>
        <begin position="31"/>
        <end position="111"/>
    </location>
</feature>
<feature type="domain" description="BIG2" evidence="2">
    <location>
        <begin position="364"/>
        <end position="444"/>
    </location>
</feature>
<feature type="domain" description="BIG2" evidence="2">
    <location>
        <begin position="447"/>
        <end position="527"/>
    </location>
</feature>
<dbReference type="OrthoDB" id="2348975at2"/>
<keyword evidence="4" id="KW-1185">Reference proteome</keyword>
<keyword evidence="1" id="KW-0732">Signal</keyword>
<evidence type="ECO:0000256" key="1">
    <source>
        <dbReference type="SAM" id="SignalP"/>
    </source>
</evidence>
<evidence type="ECO:0000259" key="2">
    <source>
        <dbReference type="SMART" id="SM00635"/>
    </source>
</evidence>